<gene>
    <name evidence="2" type="ORF">SEPCBS119000_004246</name>
</gene>
<keyword evidence="3" id="KW-1185">Reference proteome</keyword>
<evidence type="ECO:0000313" key="3">
    <source>
        <dbReference type="Proteomes" id="UP001642502"/>
    </source>
</evidence>
<reference evidence="2 3" key="1">
    <citation type="submission" date="2024-01" db="EMBL/GenBank/DDBJ databases">
        <authorList>
            <person name="Allen C."/>
            <person name="Tagirdzhanova G."/>
        </authorList>
    </citation>
    <scope>NUCLEOTIDE SEQUENCE [LARGE SCALE GENOMIC DNA]</scope>
    <source>
        <strain evidence="2 3">CBS 119000</strain>
    </source>
</reference>
<feature type="region of interest" description="Disordered" evidence="1">
    <location>
        <begin position="61"/>
        <end position="140"/>
    </location>
</feature>
<protein>
    <submittedName>
        <fullName evidence="2">Uncharacterized protein</fullName>
    </submittedName>
</protein>
<dbReference type="EMBL" id="CAWUON010000063">
    <property type="protein sequence ID" value="CAK7270750.1"/>
    <property type="molecule type" value="Genomic_DNA"/>
</dbReference>
<accession>A0ABP0DR29</accession>
<organism evidence="2 3">
    <name type="scientific">Sporothrix epigloea</name>
    <dbReference type="NCBI Taxonomy" id="1892477"/>
    <lineage>
        <taxon>Eukaryota</taxon>
        <taxon>Fungi</taxon>
        <taxon>Dikarya</taxon>
        <taxon>Ascomycota</taxon>
        <taxon>Pezizomycotina</taxon>
        <taxon>Sordariomycetes</taxon>
        <taxon>Sordariomycetidae</taxon>
        <taxon>Ophiostomatales</taxon>
        <taxon>Ophiostomataceae</taxon>
        <taxon>Sporothrix</taxon>
    </lineage>
</organism>
<comment type="caution">
    <text evidence="2">The sequence shown here is derived from an EMBL/GenBank/DDBJ whole genome shotgun (WGS) entry which is preliminary data.</text>
</comment>
<feature type="compositionally biased region" description="Low complexity" evidence="1">
    <location>
        <begin position="69"/>
        <end position="89"/>
    </location>
</feature>
<dbReference type="Proteomes" id="UP001642502">
    <property type="component" value="Unassembled WGS sequence"/>
</dbReference>
<evidence type="ECO:0000256" key="1">
    <source>
        <dbReference type="SAM" id="MobiDB-lite"/>
    </source>
</evidence>
<name>A0ABP0DR29_9PEZI</name>
<feature type="compositionally biased region" description="Basic and acidic residues" evidence="1">
    <location>
        <begin position="124"/>
        <end position="133"/>
    </location>
</feature>
<proteinExistence type="predicted"/>
<sequence>MYHDVFAVLSELAGSPSISTDFRATVRQAMAKAESACIELSIPASGTLAPGAFSAGLGTGLASPTSCQTSGDESSGSTTSRRSSLLLGSRSKRELVSEDSVTQSGDPSKVSEKRWSNSSGGRRCRSDTHDGPAKGEQWGQPRLQRLLSHWTPLKDADGTVAWVILVITPVVEL</sequence>
<evidence type="ECO:0000313" key="2">
    <source>
        <dbReference type="EMBL" id="CAK7270750.1"/>
    </source>
</evidence>